<dbReference type="AlphaFoldDB" id="A0A3M0JUN8"/>
<feature type="domain" description="C2H2-type" evidence="14">
    <location>
        <begin position="214"/>
        <end position="241"/>
    </location>
</feature>
<dbReference type="CDD" id="cd05482">
    <property type="entry name" value="HIV_retropepsin_like"/>
    <property type="match status" value="1"/>
</dbReference>
<evidence type="ECO:0000256" key="8">
    <source>
        <dbReference type="ARBA" id="ARBA00023015"/>
    </source>
</evidence>
<accession>A0A3M0JUN8</accession>
<evidence type="ECO:0000256" key="6">
    <source>
        <dbReference type="ARBA" id="ARBA00022801"/>
    </source>
</evidence>
<dbReference type="Pfam" id="PF00096">
    <property type="entry name" value="zf-C2H2"/>
    <property type="match status" value="8"/>
</dbReference>
<evidence type="ECO:0000259" key="14">
    <source>
        <dbReference type="PROSITE" id="PS50157"/>
    </source>
</evidence>
<dbReference type="InterPro" id="IPR034170">
    <property type="entry name" value="Retropepsin-like_cat_dom"/>
</dbReference>
<evidence type="ECO:0000256" key="10">
    <source>
        <dbReference type="ARBA" id="ARBA00023163"/>
    </source>
</evidence>
<dbReference type="OrthoDB" id="9217944at2759"/>
<evidence type="ECO:0000256" key="11">
    <source>
        <dbReference type="ARBA" id="ARBA00023242"/>
    </source>
</evidence>
<dbReference type="Gene3D" id="2.40.70.10">
    <property type="entry name" value="Acid Proteases"/>
    <property type="match status" value="1"/>
</dbReference>
<feature type="domain" description="C2H2-type" evidence="14">
    <location>
        <begin position="298"/>
        <end position="325"/>
    </location>
</feature>
<keyword evidence="6" id="KW-0378">Hydrolase</keyword>
<keyword evidence="10" id="KW-0804">Transcription</keyword>
<comment type="subcellular location">
    <subcellularLocation>
        <location evidence="1">Nucleus</location>
    </subcellularLocation>
</comment>
<feature type="domain" description="C2H2-type" evidence="14">
    <location>
        <begin position="382"/>
        <end position="409"/>
    </location>
</feature>
<keyword evidence="7" id="KW-0862">Zinc</keyword>
<proteinExistence type="inferred from homology"/>
<dbReference type="InterPro" id="IPR013087">
    <property type="entry name" value="Znf_C2H2_type"/>
</dbReference>
<evidence type="ECO:0000256" key="7">
    <source>
        <dbReference type="ARBA" id="ARBA00022833"/>
    </source>
</evidence>
<dbReference type="GO" id="GO:0000978">
    <property type="term" value="F:RNA polymerase II cis-regulatory region sequence-specific DNA binding"/>
    <property type="evidence" value="ECO:0007669"/>
    <property type="project" value="TreeGrafter"/>
</dbReference>
<keyword evidence="9" id="KW-0238">DNA-binding</keyword>
<name>A0A3M0JUN8_HIRRU</name>
<feature type="compositionally biased region" description="Basic and acidic residues" evidence="13">
    <location>
        <begin position="122"/>
        <end position="139"/>
    </location>
</feature>
<dbReference type="SMART" id="SM00355">
    <property type="entry name" value="ZnF_C2H2"/>
    <property type="match status" value="8"/>
</dbReference>
<dbReference type="EMBL" id="QRBI01000133">
    <property type="protein sequence ID" value="RMC02470.1"/>
    <property type="molecule type" value="Genomic_DNA"/>
</dbReference>
<evidence type="ECO:0008006" key="18">
    <source>
        <dbReference type="Google" id="ProtNLM"/>
    </source>
</evidence>
<comment type="similarity">
    <text evidence="2">Belongs to the krueppel C2H2-type zinc-finger protein family.</text>
</comment>
<dbReference type="InterPro" id="IPR001995">
    <property type="entry name" value="Peptidase_A2_cat"/>
</dbReference>
<evidence type="ECO:0000259" key="15">
    <source>
        <dbReference type="PROSITE" id="PS50175"/>
    </source>
</evidence>
<dbReference type="GO" id="GO:0031519">
    <property type="term" value="C:PcG protein complex"/>
    <property type="evidence" value="ECO:0007669"/>
    <property type="project" value="TreeGrafter"/>
</dbReference>
<reference evidence="16 17" key="1">
    <citation type="submission" date="2018-07" db="EMBL/GenBank/DDBJ databases">
        <title>A high quality draft genome assembly of the barn swallow (H. rustica rustica).</title>
        <authorList>
            <person name="Formenti G."/>
            <person name="Chiara M."/>
            <person name="Poveda L."/>
            <person name="Francoijs K.-J."/>
            <person name="Bonisoli-Alquati A."/>
            <person name="Canova L."/>
            <person name="Gianfranceschi L."/>
            <person name="Horner D.S."/>
            <person name="Saino N."/>
        </authorList>
    </citation>
    <scope>NUCLEOTIDE SEQUENCE [LARGE SCALE GENOMIC DNA]</scope>
    <source>
        <strain evidence="16">Chelidonia</strain>
        <tissue evidence="16">Blood</tissue>
    </source>
</reference>
<dbReference type="FunFam" id="3.30.160.60:FF:000053">
    <property type="entry name" value="zinc finger protein 182 isoform X1"/>
    <property type="match status" value="1"/>
</dbReference>
<dbReference type="FunFam" id="3.30.160.60:FF:000688">
    <property type="entry name" value="zinc finger protein 197 isoform X1"/>
    <property type="match status" value="1"/>
</dbReference>
<dbReference type="Pfam" id="PF00077">
    <property type="entry name" value="RVP"/>
    <property type="match status" value="1"/>
</dbReference>
<dbReference type="GO" id="GO:0000981">
    <property type="term" value="F:DNA-binding transcription factor activity, RNA polymerase II-specific"/>
    <property type="evidence" value="ECO:0007669"/>
    <property type="project" value="TreeGrafter"/>
</dbReference>
<dbReference type="PROSITE" id="PS50175">
    <property type="entry name" value="ASP_PROT_RETROV"/>
    <property type="match status" value="1"/>
</dbReference>
<evidence type="ECO:0000313" key="17">
    <source>
        <dbReference type="Proteomes" id="UP000269221"/>
    </source>
</evidence>
<keyword evidence="8" id="KW-0805">Transcription regulation</keyword>
<feature type="region of interest" description="Disordered" evidence="13">
    <location>
        <begin position="71"/>
        <end position="182"/>
    </location>
</feature>
<dbReference type="GO" id="GO:0008270">
    <property type="term" value="F:zinc ion binding"/>
    <property type="evidence" value="ECO:0007669"/>
    <property type="project" value="UniProtKB-KW"/>
</dbReference>
<protein>
    <recommendedName>
        <fullName evidence="18">Peptidase A2 domain-containing protein</fullName>
    </recommendedName>
</protein>
<dbReference type="FunFam" id="3.30.160.60:FF:000512">
    <property type="entry name" value="zinc finger protein 197 isoform X1"/>
    <property type="match status" value="2"/>
</dbReference>
<dbReference type="SUPFAM" id="SSF50630">
    <property type="entry name" value="Acid proteases"/>
    <property type="match status" value="1"/>
</dbReference>
<keyword evidence="3" id="KW-0479">Metal-binding</keyword>
<dbReference type="GO" id="GO:0006508">
    <property type="term" value="P:proteolysis"/>
    <property type="evidence" value="ECO:0007669"/>
    <property type="project" value="InterPro"/>
</dbReference>
<dbReference type="InterPro" id="IPR008916">
    <property type="entry name" value="Retrov_capsid_C"/>
</dbReference>
<dbReference type="GO" id="GO:0000785">
    <property type="term" value="C:chromatin"/>
    <property type="evidence" value="ECO:0007669"/>
    <property type="project" value="TreeGrafter"/>
</dbReference>
<dbReference type="InterPro" id="IPR021109">
    <property type="entry name" value="Peptidase_aspartic_dom_sf"/>
</dbReference>
<sequence length="665" mass="75745">MMEPLGEEEERVLKEFEFDLGKLVGELGQDFEGLGALLGKLERTLTLYYTRGSDSLLTPLKIWPRLKRDRRRDSRSLFGPPGQLAKREQPGNGNEEERRRDFPFPNLGKMEEEAVRKRKMPRDRQADKELRMENREDKSPQQNLVEEAVLSGSTAQESNEEKKRLRSCRRKDSKPIPGCTEEERPTLFQEGGQSFSQSNTTVQPHIIHTGERPYECPECQKRFQTRSTLRRHQQIHREERPFHCPDCRKGFNRKSNLIRHRRIHTGERPYECPQCGMSFSQSSHLICHQRIHTGERPYECEQCGKSFKRRSSLIRHQNIHTEERPCKCGECGKGFNQRSQLIIHQMIHTGERPYECPECQKRFRTSSSLLVHERIHTEERPFRCPDCRKGFKHNSNLIKHRRIHTGERPYECPQCGKSFTRDSHLTRHQRSHQAEGQAGYEPLVQEQCQQTGMAALVQTLQLATPQQPFVTIVQGVDEPFLCFAGRLTAVVEKQDRGPVTGDGGFGSTGPPQVHWTAVLTKDRPETLCTVSMVGATPSEIHLRGLLDTGDDVSILSLAAWPPQWPLTLAKTSISGLGGTKQCYVSQNPVAITNPEGQTAIIWPHVTEIPQNLWGRDVLAAWGGATGDGFLIGATVMKGTECPTPPLRWLVDRPIWRISGPSLMTS</sequence>
<dbReference type="Gene3D" id="1.10.1200.30">
    <property type="match status" value="1"/>
</dbReference>
<feature type="domain" description="C2H2-type" evidence="14">
    <location>
        <begin position="354"/>
        <end position="381"/>
    </location>
</feature>
<evidence type="ECO:0000313" key="16">
    <source>
        <dbReference type="EMBL" id="RMC02470.1"/>
    </source>
</evidence>
<keyword evidence="11" id="KW-0539">Nucleus</keyword>
<feature type="domain" description="C2H2-type" evidence="14">
    <location>
        <begin position="326"/>
        <end position="353"/>
    </location>
</feature>
<dbReference type="PANTHER" id="PTHR14003">
    <property type="entry name" value="TRANSCRIPTIONAL REPRESSOR PROTEIN YY"/>
    <property type="match status" value="1"/>
</dbReference>
<dbReference type="FunFam" id="3.30.160.60:FF:000295">
    <property type="entry name" value="zinc finger protein 19"/>
    <property type="match status" value="1"/>
</dbReference>
<evidence type="ECO:0000256" key="4">
    <source>
        <dbReference type="ARBA" id="ARBA00022737"/>
    </source>
</evidence>
<keyword evidence="4" id="KW-0677">Repeat</keyword>
<dbReference type="GO" id="GO:0005667">
    <property type="term" value="C:transcription regulator complex"/>
    <property type="evidence" value="ECO:0007669"/>
    <property type="project" value="TreeGrafter"/>
</dbReference>
<dbReference type="FunFam" id="3.30.160.60:FF:001270">
    <property type="entry name" value="zinc finger protein 583 isoform X1"/>
    <property type="match status" value="1"/>
</dbReference>
<gene>
    <name evidence="16" type="ORF">DUI87_20864</name>
</gene>
<dbReference type="STRING" id="333673.A0A3M0JUN8"/>
<evidence type="ECO:0000256" key="1">
    <source>
        <dbReference type="ARBA" id="ARBA00004123"/>
    </source>
</evidence>
<evidence type="ECO:0000256" key="12">
    <source>
        <dbReference type="PROSITE-ProRule" id="PRU00042"/>
    </source>
</evidence>
<dbReference type="SUPFAM" id="SSF57667">
    <property type="entry name" value="beta-beta-alpha zinc fingers"/>
    <property type="match status" value="5"/>
</dbReference>
<dbReference type="InterPro" id="IPR036236">
    <property type="entry name" value="Znf_C2H2_sf"/>
</dbReference>
<evidence type="ECO:0000256" key="2">
    <source>
        <dbReference type="ARBA" id="ARBA00006991"/>
    </source>
</evidence>
<dbReference type="Gene3D" id="3.30.160.60">
    <property type="entry name" value="Classic Zinc Finger"/>
    <property type="match status" value="8"/>
</dbReference>
<keyword evidence="5 12" id="KW-0863">Zinc-finger</keyword>
<dbReference type="PROSITE" id="PS00028">
    <property type="entry name" value="ZINC_FINGER_C2H2_1"/>
    <property type="match status" value="8"/>
</dbReference>
<evidence type="ECO:0000256" key="5">
    <source>
        <dbReference type="ARBA" id="ARBA00022771"/>
    </source>
</evidence>
<keyword evidence="17" id="KW-1185">Reference proteome</keyword>
<dbReference type="GO" id="GO:0004190">
    <property type="term" value="F:aspartic-type endopeptidase activity"/>
    <property type="evidence" value="ECO:0007669"/>
    <property type="project" value="InterPro"/>
</dbReference>
<dbReference type="PANTHER" id="PTHR14003:SF23">
    <property type="entry name" value="ZINC FINGER PROTEIN 143"/>
    <property type="match status" value="1"/>
</dbReference>
<feature type="domain" description="C2H2-type" evidence="14">
    <location>
        <begin position="242"/>
        <end position="269"/>
    </location>
</feature>
<evidence type="ECO:0000256" key="3">
    <source>
        <dbReference type="ARBA" id="ARBA00022723"/>
    </source>
</evidence>
<comment type="caution">
    <text evidence="16">The sequence shown here is derived from an EMBL/GenBank/DDBJ whole genome shotgun (WGS) entry which is preliminary data.</text>
</comment>
<dbReference type="InterPro" id="IPR018061">
    <property type="entry name" value="Retropepsins"/>
</dbReference>
<organism evidence="16 17">
    <name type="scientific">Hirundo rustica rustica</name>
    <dbReference type="NCBI Taxonomy" id="333673"/>
    <lineage>
        <taxon>Eukaryota</taxon>
        <taxon>Metazoa</taxon>
        <taxon>Chordata</taxon>
        <taxon>Craniata</taxon>
        <taxon>Vertebrata</taxon>
        <taxon>Euteleostomi</taxon>
        <taxon>Archelosauria</taxon>
        <taxon>Archosauria</taxon>
        <taxon>Dinosauria</taxon>
        <taxon>Saurischia</taxon>
        <taxon>Theropoda</taxon>
        <taxon>Coelurosauria</taxon>
        <taxon>Aves</taxon>
        <taxon>Neognathae</taxon>
        <taxon>Neoaves</taxon>
        <taxon>Telluraves</taxon>
        <taxon>Australaves</taxon>
        <taxon>Passeriformes</taxon>
        <taxon>Sylvioidea</taxon>
        <taxon>Hirundinidae</taxon>
        <taxon>Hirundo</taxon>
    </lineage>
</organism>
<dbReference type="PROSITE" id="PS50157">
    <property type="entry name" value="ZINC_FINGER_C2H2_2"/>
    <property type="match status" value="8"/>
</dbReference>
<feature type="compositionally biased region" description="Basic and acidic residues" evidence="13">
    <location>
        <begin position="85"/>
        <end position="102"/>
    </location>
</feature>
<dbReference type="FunFam" id="3.30.160.60:FF:000690">
    <property type="entry name" value="Zinc finger protein 354C"/>
    <property type="match status" value="2"/>
</dbReference>
<feature type="domain" description="C2H2-type" evidence="14">
    <location>
        <begin position="410"/>
        <end position="437"/>
    </location>
</feature>
<feature type="domain" description="C2H2-type" evidence="14">
    <location>
        <begin position="270"/>
        <end position="297"/>
    </location>
</feature>
<feature type="domain" description="Peptidase A2" evidence="15">
    <location>
        <begin position="542"/>
        <end position="617"/>
    </location>
</feature>
<evidence type="ECO:0000256" key="9">
    <source>
        <dbReference type="ARBA" id="ARBA00023125"/>
    </source>
</evidence>
<evidence type="ECO:0000256" key="13">
    <source>
        <dbReference type="SAM" id="MobiDB-lite"/>
    </source>
</evidence>
<dbReference type="Proteomes" id="UP000269221">
    <property type="component" value="Unassembled WGS sequence"/>
</dbReference>